<dbReference type="PANTHER" id="PTHR47331">
    <property type="entry name" value="PHD-TYPE DOMAIN-CONTAINING PROTEIN"/>
    <property type="match status" value="1"/>
</dbReference>
<dbReference type="KEGG" id="fas:105271705"/>
<organism evidence="1 2">
    <name type="scientific">Fopius arisanus</name>
    <dbReference type="NCBI Taxonomy" id="64838"/>
    <lineage>
        <taxon>Eukaryota</taxon>
        <taxon>Metazoa</taxon>
        <taxon>Ecdysozoa</taxon>
        <taxon>Arthropoda</taxon>
        <taxon>Hexapoda</taxon>
        <taxon>Insecta</taxon>
        <taxon>Pterygota</taxon>
        <taxon>Neoptera</taxon>
        <taxon>Endopterygota</taxon>
        <taxon>Hymenoptera</taxon>
        <taxon>Apocrita</taxon>
        <taxon>Ichneumonoidea</taxon>
        <taxon>Braconidae</taxon>
        <taxon>Opiinae</taxon>
        <taxon>Fopius</taxon>
    </lineage>
</organism>
<dbReference type="Gene3D" id="3.10.10.10">
    <property type="entry name" value="HIV Type 1 Reverse Transcriptase, subunit A, domain 1"/>
    <property type="match status" value="1"/>
</dbReference>
<dbReference type="GeneID" id="105271705"/>
<dbReference type="InterPro" id="IPR008042">
    <property type="entry name" value="Retrotrans_Pao"/>
</dbReference>
<protein>
    <recommendedName>
        <fullName evidence="3">Reverse transcriptase domain-containing protein</fullName>
    </recommendedName>
</protein>
<dbReference type="InterPro" id="IPR043128">
    <property type="entry name" value="Rev_trsase/Diguanyl_cyclase"/>
</dbReference>
<reference evidence="2" key="1">
    <citation type="submission" date="2025-08" db="UniProtKB">
        <authorList>
            <consortium name="RefSeq"/>
        </authorList>
    </citation>
    <scope>IDENTIFICATION</scope>
    <source>
        <strain evidence="2">USDA-PBARC FA_bdor</strain>
        <tissue evidence="2">Whole organism</tissue>
    </source>
</reference>
<dbReference type="Proteomes" id="UP000694866">
    <property type="component" value="Unplaced"/>
</dbReference>
<dbReference type="InterPro" id="IPR043502">
    <property type="entry name" value="DNA/RNA_pol_sf"/>
</dbReference>
<evidence type="ECO:0008006" key="3">
    <source>
        <dbReference type="Google" id="ProtNLM"/>
    </source>
</evidence>
<dbReference type="AlphaFoldDB" id="A0A9R1U903"/>
<evidence type="ECO:0000313" key="1">
    <source>
        <dbReference type="Proteomes" id="UP000694866"/>
    </source>
</evidence>
<accession>A0A9R1U903</accession>
<dbReference type="Gene3D" id="3.30.70.270">
    <property type="match status" value="1"/>
</dbReference>
<sequence length="335" mass="37906">MTLTHEAQASGGLRVSEELRVGPSDICGSYYLPHHGVVRESSETSKLRVVFNGSAKTSAGKSFNDILHTGAKLQRDVSDALLWTRQHKVIFMKDITKMFRQIRVHEDDWPLLQILWNDYNGGFSTFQLTTLTYGTGSAPFPANRVLLQLAEEEGYRFPLAVDPIVKGRYVDDICGGADTHVQLVRKAQEVRNLCAARGMLLAKWHSNSSALLRWLDPDSTANDQRIYEDSETRMLGLSWQPNSDNFVFSTKSSQNLTVSKRIILSEIAQLDDPFGFLSPVVIRGKMLLQEIWIEKLGWDDEVSPQIAHRWNSFRQDLISLSNVSTPRWIAPDLRC</sequence>
<gene>
    <name evidence="2" type="primary">LOC105271705</name>
</gene>
<dbReference type="OrthoDB" id="7697913at2759"/>
<proteinExistence type="predicted"/>
<dbReference type="SUPFAM" id="SSF56672">
    <property type="entry name" value="DNA/RNA polymerases"/>
    <property type="match status" value="1"/>
</dbReference>
<dbReference type="RefSeq" id="XP_011311723.1">
    <property type="nucleotide sequence ID" value="XM_011313421.1"/>
</dbReference>
<keyword evidence="1" id="KW-1185">Reference proteome</keyword>
<dbReference type="GO" id="GO:0071897">
    <property type="term" value="P:DNA biosynthetic process"/>
    <property type="evidence" value="ECO:0007669"/>
    <property type="project" value="UniProtKB-ARBA"/>
</dbReference>
<evidence type="ECO:0000313" key="2">
    <source>
        <dbReference type="RefSeq" id="XP_011311723.1"/>
    </source>
</evidence>
<dbReference type="Pfam" id="PF05380">
    <property type="entry name" value="Peptidase_A17"/>
    <property type="match status" value="1"/>
</dbReference>
<name>A0A9R1U903_9HYME</name>